<dbReference type="EMBL" id="GGEC01051824">
    <property type="protein sequence ID" value="MBX32308.1"/>
    <property type="molecule type" value="Transcribed_RNA"/>
</dbReference>
<dbReference type="EMBL" id="GGEC01051818">
    <property type="protein sequence ID" value="MBX32302.1"/>
    <property type="molecule type" value="Transcribed_RNA"/>
</dbReference>
<evidence type="ECO:0000313" key="1">
    <source>
        <dbReference type="EMBL" id="MBX32308.1"/>
    </source>
</evidence>
<reference evidence="1" key="1">
    <citation type="submission" date="2018-02" db="EMBL/GenBank/DDBJ databases">
        <title>Rhizophora mucronata_Transcriptome.</title>
        <authorList>
            <person name="Meera S.P."/>
            <person name="Sreeshan A."/>
            <person name="Augustine A."/>
        </authorList>
    </citation>
    <scope>NUCLEOTIDE SEQUENCE</scope>
    <source>
        <tissue evidence="1">Leaf</tissue>
    </source>
</reference>
<sequence length="93" mass="10753">MDTFSLEKISFQVCFSSHHHDSHAYLQKKENNFQFSRIIYLLSLKTRKLFINSNGANLSIKWNKMSNIIMNRNSLLANSKGSIQTISSSNQKK</sequence>
<accession>A0A2P2MQ12</accession>
<organism evidence="1">
    <name type="scientific">Rhizophora mucronata</name>
    <name type="common">Asiatic mangrove</name>
    <dbReference type="NCBI Taxonomy" id="61149"/>
    <lineage>
        <taxon>Eukaryota</taxon>
        <taxon>Viridiplantae</taxon>
        <taxon>Streptophyta</taxon>
        <taxon>Embryophyta</taxon>
        <taxon>Tracheophyta</taxon>
        <taxon>Spermatophyta</taxon>
        <taxon>Magnoliopsida</taxon>
        <taxon>eudicotyledons</taxon>
        <taxon>Gunneridae</taxon>
        <taxon>Pentapetalae</taxon>
        <taxon>rosids</taxon>
        <taxon>fabids</taxon>
        <taxon>Malpighiales</taxon>
        <taxon>Rhizophoraceae</taxon>
        <taxon>Rhizophora</taxon>
    </lineage>
</organism>
<name>A0A2P2MQ12_RHIMU</name>
<dbReference type="AlphaFoldDB" id="A0A2P2MQ12"/>
<dbReference type="EMBL" id="GGEC01051825">
    <property type="protein sequence ID" value="MBX32309.1"/>
    <property type="molecule type" value="Transcribed_RNA"/>
</dbReference>
<protein>
    <submittedName>
        <fullName evidence="1">Zinc finger CCCH domain-containing protein 13 isoform X1</fullName>
    </submittedName>
</protein>
<proteinExistence type="predicted"/>